<dbReference type="InterPro" id="IPR022313">
    <property type="entry name" value="Phe/His_NH3-lyase_AS"/>
</dbReference>
<dbReference type="Gene3D" id="1.10.275.10">
    <property type="entry name" value="Fumarase/aspartase (N-terminal domain)"/>
    <property type="match status" value="1"/>
</dbReference>
<dbReference type="PANTHER" id="PTHR10362">
    <property type="entry name" value="HISTIDINE AMMONIA-LYASE"/>
    <property type="match status" value="1"/>
</dbReference>
<sequence>MVTASVVDFTISSEPLTPTAIERAARPVSVGMSDDVTRGVEAGRDFVEKCLTEDRSVYGSTTGFGPLVVFGGRADAEDQCDNVLQHLTAGQGPDLPVDVVRATVLVRAWSLSRGRSGVSPATLRALCDMLATSFTPAVPALGSVGASGDLVPLAHVVQALRGVGHAYVDGVRMPAREALAKAGLEPLALGGRDALSLVNGTSVTTAAAGLAVASLRRSHEVSIAMSALLTDLLGAAPAFLSPSLLAAFGHPETVVVGERLSYWLAGTAPTGLRALQEPYSVRCVPQLLGAARSGMEWAEQVVRRDLAGVSDNPLFFAEEDLVAHGGNFFGQPSAFASDMLSMTATQTGNLAERQLDLIIDPHRNEGLPAMLSPKAGEQHGVQGLQVVATSVVVAMRRACVPASVQSIPTNLHNQDVVPFGTQAALTALDQARSLRLLHGCLGVALRQAAHLRPGGATAPRCVELVEALAEVVEPIERDRPLDVDIRAAADVLDRFVEWHVPGLAHEATSSGDRS</sequence>
<reference evidence="2 3" key="1">
    <citation type="submission" date="2023-07" db="EMBL/GenBank/DDBJ databases">
        <title>Sequencing the genomes of 1000 actinobacteria strains.</title>
        <authorList>
            <person name="Klenk H.-P."/>
        </authorList>
    </citation>
    <scope>NUCLEOTIDE SEQUENCE [LARGE SCALE GENOMIC DNA]</scope>
    <source>
        <strain evidence="2 3">DSM 43749</strain>
    </source>
</reference>
<evidence type="ECO:0000256" key="1">
    <source>
        <dbReference type="ARBA" id="ARBA00023239"/>
    </source>
</evidence>
<keyword evidence="1" id="KW-0456">Lyase</keyword>
<dbReference type="Proteomes" id="UP001268819">
    <property type="component" value="Unassembled WGS sequence"/>
</dbReference>
<dbReference type="InterPro" id="IPR001106">
    <property type="entry name" value="Aromatic_Lyase"/>
</dbReference>
<dbReference type="Pfam" id="PF00221">
    <property type="entry name" value="Lyase_aromatic"/>
    <property type="match status" value="1"/>
</dbReference>
<dbReference type="InterPro" id="IPR024083">
    <property type="entry name" value="Fumarase/histidase_N"/>
</dbReference>
<name>A0ABU1PSN8_9PSEU</name>
<organism evidence="2 3">
    <name type="scientific">Saccharothrix longispora</name>
    <dbReference type="NCBI Taxonomy" id="33920"/>
    <lineage>
        <taxon>Bacteria</taxon>
        <taxon>Bacillati</taxon>
        <taxon>Actinomycetota</taxon>
        <taxon>Actinomycetes</taxon>
        <taxon>Pseudonocardiales</taxon>
        <taxon>Pseudonocardiaceae</taxon>
        <taxon>Saccharothrix</taxon>
    </lineage>
</organism>
<dbReference type="Gene3D" id="1.20.200.10">
    <property type="entry name" value="Fumarase/aspartase (Central domain)"/>
    <property type="match status" value="1"/>
</dbReference>
<keyword evidence="3" id="KW-1185">Reference proteome</keyword>
<gene>
    <name evidence="2" type="ORF">J2S66_001865</name>
</gene>
<dbReference type="EMBL" id="JAVDSG010000001">
    <property type="protein sequence ID" value="MDR6593481.1"/>
    <property type="molecule type" value="Genomic_DNA"/>
</dbReference>
<protein>
    <submittedName>
        <fullName evidence="2">Histidine ammonia-lyase</fullName>
    </submittedName>
</protein>
<accession>A0ABU1PSN8</accession>
<proteinExistence type="predicted"/>
<evidence type="ECO:0000313" key="3">
    <source>
        <dbReference type="Proteomes" id="UP001268819"/>
    </source>
</evidence>
<dbReference type="InterPro" id="IPR008948">
    <property type="entry name" value="L-Aspartase-like"/>
</dbReference>
<dbReference type="PROSITE" id="PS00488">
    <property type="entry name" value="PAL_HISTIDASE"/>
    <property type="match status" value="1"/>
</dbReference>
<dbReference type="SUPFAM" id="SSF48557">
    <property type="entry name" value="L-aspartase-like"/>
    <property type="match status" value="1"/>
</dbReference>
<dbReference type="CDD" id="cd00332">
    <property type="entry name" value="PAL-HAL"/>
    <property type="match status" value="1"/>
</dbReference>
<dbReference type="RefSeq" id="WP_310306233.1">
    <property type="nucleotide sequence ID" value="NZ_BAAAXB010000001.1"/>
</dbReference>
<evidence type="ECO:0000313" key="2">
    <source>
        <dbReference type="EMBL" id="MDR6593481.1"/>
    </source>
</evidence>
<comment type="caution">
    <text evidence="2">The sequence shown here is derived from an EMBL/GenBank/DDBJ whole genome shotgun (WGS) entry which is preliminary data.</text>
</comment>